<dbReference type="GO" id="GO:0000160">
    <property type="term" value="P:phosphorelay signal transduction system"/>
    <property type="evidence" value="ECO:0007669"/>
    <property type="project" value="UniProtKB-KW"/>
</dbReference>
<evidence type="ECO:0000256" key="2">
    <source>
        <dbReference type="ARBA" id="ARBA00023012"/>
    </source>
</evidence>
<dbReference type="EMBL" id="VSSQ01042538">
    <property type="protein sequence ID" value="MPM96133.1"/>
    <property type="molecule type" value="Genomic_DNA"/>
</dbReference>
<reference evidence="5" key="1">
    <citation type="submission" date="2019-08" db="EMBL/GenBank/DDBJ databases">
        <authorList>
            <person name="Kucharzyk K."/>
            <person name="Murdoch R.W."/>
            <person name="Higgins S."/>
            <person name="Loffler F."/>
        </authorList>
    </citation>
    <scope>NUCLEOTIDE SEQUENCE</scope>
</reference>
<organism evidence="5">
    <name type="scientific">bioreactor metagenome</name>
    <dbReference type="NCBI Taxonomy" id="1076179"/>
    <lineage>
        <taxon>unclassified sequences</taxon>
        <taxon>metagenomes</taxon>
        <taxon>ecological metagenomes</taxon>
    </lineage>
</organism>
<protein>
    <submittedName>
        <fullName evidence="5">Regulator of RpoS</fullName>
    </submittedName>
</protein>
<dbReference type="PROSITE" id="PS50110">
    <property type="entry name" value="RESPONSE_REGULATORY"/>
    <property type="match status" value="1"/>
</dbReference>
<proteinExistence type="predicted"/>
<evidence type="ECO:0000256" key="1">
    <source>
        <dbReference type="ARBA" id="ARBA00022553"/>
    </source>
</evidence>
<dbReference type="PANTHER" id="PTHR44591:SF14">
    <property type="entry name" value="PROTEIN PILG"/>
    <property type="match status" value="1"/>
</dbReference>
<gene>
    <name evidence="5" type="primary">rssB_41</name>
    <name evidence="5" type="ORF">SDC9_143290</name>
</gene>
<feature type="region of interest" description="Disordered" evidence="3">
    <location>
        <begin position="1"/>
        <end position="27"/>
    </location>
</feature>
<dbReference type="InterPro" id="IPR011006">
    <property type="entry name" value="CheY-like_superfamily"/>
</dbReference>
<accession>A0A645E5R1</accession>
<comment type="caution">
    <text evidence="5">The sequence shown here is derived from an EMBL/GenBank/DDBJ whole genome shotgun (WGS) entry which is preliminary data.</text>
</comment>
<dbReference type="Gene3D" id="3.40.50.2300">
    <property type="match status" value="1"/>
</dbReference>
<dbReference type="AlphaFoldDB" id="A0A645E5R1"/>
<name>A0A645E5R1_9ZZZZ</name>
<dbReference type="InterPro" id="IPR050595">
    <property type="entry name" value="Bact_response_regulator"/>
</dbReference>
<dbReference type="SUPFAM" id="SSF52172">
    <property type="entry name" value="CheY-like"/>
    <property type="match status" value="1"/>
</dbReference>
<dbReference type="InterPro" id="IPR001789">
    <property type="entry name" value="Sig_transdc_resp-reg_receiver"/>
</dbReference>
<dbReference type="CDD" id="cd00156">
    <property type="entry name" value="REC"/>
    <property type="match status" value="1"/>
</dbReference>
<dbReference type="PANTHER" id="PTHR44591">
    <property type="entry name" value="STRESS RESPONSE REGULATOR PROTEIN 1"/>
    <property type="match status" value="1"/>
</dbReference>
<evidence type="ECO:0000259" key="4">
    <source>
        <dbReference type="PROSITE" id="PS50110"/>
    </source>
</evidence>
<feature type="domain" description="Response regulatory" evidence="4">
    <location>
        <begin position="52"/>
        <end position="166"/>
    </location>
</feature>
<dbReference type="SMART" id="SM00448">
    <property type="entry name" value="REC"/>
    <property type="match status" value="1"/>
</dbReference>
<keyword evidence="1" id="KW-0597">Phosphoprotein</keyword>
<keyword evidence="2" id="KW-0902">Two-component regulatory system</keyword>
<dbReference type="Pfam" id="PF00072">
    <property type="entry name" value="Response_reg"/>
    <property type="match status" value="1"/>
</dbReference>
<evidence type="ECO:0000313" key="5">
    <source>
        <dbReference type="EMBL" id="MPM96133.1"/>
    </source>
</evidence>
<evidence type="ECO:0000256" key="3">
    <source>
        <dbReference type="SAM" id="MobiDB-lite"/>
    </source>
</evidence>
<sequence>MIETETLHSSRFWRASSQNGERTESAGVFTTRMQQSVEQPAVKKMQPVEPARILFAEDSESMRYCVQAHLERAGYKVTTVQDGQIAWEELQTRDYDLLITDHEMPRMTGRELVTRLLLAGMPLPVIVVSADVPAFTAGNGDLPRLSATLQKPFEIHDLLCAILRSLHVPRSEGWNENPPNGEGLMELEIYLRRLDRAYLGRYPEAHSNEICAPEARFFRTGKKHNPYGGSCA</sequence>